<feature type="transmembrane region" description="Helical" evidence="1">
    <location>
        <begin position="12"/>
        <end position="35"/>
    </location>
</feature>
<keyword evidence="1" id="KW-1133">Transmembrane helix</keyword>
<organism evidence="3 4">
    <name type="scientific">Dyella solisilvae</name>
    <dbReference type="NCBI Taxonomy" id="1920168"/>
    <lineage>
        <taxon>Bacteria</taxon>
        <taxon>Pseudomonadati</taxon>
        <taxon>Pseudomonadota</taxon>
        <taxon>Gammaproteobacteria</taxon>
        <taxon>Lysobacterales</taxon>
        <taxon>Rhodanobacteraceae</taxon>
        <taxon>Dyella</taxon>
    </lineage>
</organism>
<evidence type="ECO:0000259" key="2">
    <source>
        <dbReference type="SMART" id="SM01259"/>
    </source>
</evidence>
<dbReference type="Proteomes" id="UP000254711">
    <property type="component" value="Unassembled WGS sequence"/>
</dbReference>
<keyword evidence="4" id="KW-1185">Reference proteome</keyword>
<feature type="transmembrane region" description="Helical" evidence="1">
    <location>
        <begin position="47"/>
        <end position="65"/>
    </location>
</feature>
<evidence type="ECO:0000313" key="4">
    <source>
        <dbReference type="Proteomes" id="UP000254711"/>
    </source>
</evidence>
<feature type="domain" description="Lipid A biosynthesis N-terminal" evidence="2">
    <location>
        <begin position="17"/>
        <end position="88"/>
    </location>
</feature>
<protein>
    <recommendedName>
        <fullName evidence="2">Lipid A biosynthesis N-terminal domain-containing protein</fullName>
    </recommendedName>
</protein>
<feature type="transmembrane region" description="Helical" evidence="1">
    <location>
        <begin position="71"/>
        <end position="90"/>
    </location>
</feature>
<name>A0A370K4H2_9GAMM</name>
<dbReference type="GO" id="GO:0008915">
    <property type="term" value="F:lipid-A-disaccharide synthase activity"/>
    <property type="evidence" value="ECO:0007669"/>
    <property type="project" value="InterPro"/>
</dbReference>
<dbReference type="Pfam" id="PF07578">
    <property type="entry name" value="LAB_N"/>
    <property type="match status" value="1"/>
</dbReference>
<dbReference type="Gene3D" id="1.20.1280.290">
    <property type="match status" value="1"/>
</dbReference>
<sequence>MIKDNFVSSTNTIWMIIGMTGQAIFSARFVLQWIYSEYRRESAIPMSFWYASIVGGATLFAYAIYRRDPVFLVGQAFGLFVYLRNIELRFRESRQAMESRSR</sequence>
<reference evidence="3 4" key="1">
    <citation type="submission" date="2018-07" db="EMBL/GenBank/DDBJ databases">
        <title>Dyella solisilvae sp. nov., isolated from the pine and broad-leaved mixed forest soil.</title>
        <authorList>
            <person name="Gao Z."/>
            <person name="Qiu L."/>
        </authorList>
    </citation>
    <scope>NUCLEOTIDE SEQUENCE [LARGE SCALE GENOMIC DNA]</scope>
    <source>
        <strain evidence="3 4">DHG54</strain>
    </source>
</reference>
<dbReference type="EMBL" id="QQSY01000004">
    <property type="protein sequence ID" value="RDI97561.1"/>
    <property type="molecule type" value="Genomic_DNA"/>
</dbReference>
<dbReference type="GO" id="GO:0009245">
    <property type="term" value="P:lipid A biosynthetic process"/>
    <property type="evidence" value="ECO:0007669"/>
    <property type="project" value="InterPro"/>
</dbReference>
<dbReference type="InterPro" id="IPR011499">
    <property type="entry name" value="Lipid_A_biosynth_N"/>
</dbReference>
<proteinExistence type="predicted"/>
<keyword evidence="1" id="KW-0472">Membrane</keyword>
<keyword evidence="1" id="KW-0812">Transmembrane</keyword>
<gene>
    <name evidence="3" type="ORF">DVT68_14790</name>
</gene>
<dbReference type="OrthoDB" id="9793186at2"/>
<dbReference type="SMART" id="SM01259">
    <property type="entry name" value="LAB_N"/>
    <property type="match status" value="1"/>
</dbReference>
<dbReference type="AlphaFoldDB" id="A0A370K4H2"/>
<dbReference type="GO" id="GO:0016020">
    <property type="term" value="C:membrane"/>
    <property type="evidence" value="ECO:0007669"/>
    <property type="project" value="GOC"/>
</dbReference>
<comment type="caution">
    <text evidence="3">The sequence shown here is derived from an EMBL/GenBank/DDBJ whole genome shotgun (WGS) entry which is preliminary data.</text>
</comment>
<evidence type="ECO:0000313" key="3">
    <source>
        <dbReference type="EMBL" id="RDI97561.1"/>
    </source>
</evidence>
<evidence type="ECO:0000256" key="1">
    <source>
        <dbReference type="SAM" id="Phobius"/>
    </source>
</evidence>
<accession>A0A370K4H2</accession>